<dbReference type="InterPro" id="IPR039542">
    <property type="entry name" value="Erv_N"/>
</dbReference>
<dbReference type="OrthoDB" id="270930at2759"/>
<accession>A0A1J4K3V6</accession>
<evidence type="ECO:0000259" key="7">
    <source>
        <dbReference type="Pfam" id="PF07970"/>
    </source>
</evidence>
<dbReference type="RefSeq" id="XP_068358656.1">
    <property type="nucleotide sequence ID" value="XM_068505120.1"/>
</dbReference>
<gene>
    <name evidence="9" type="ORF">TRFO_26726</name>
</gene>
<dbReference type="PANTHER" id="PTHR10984:SF25">
    <property type="entry name" value="ENDOPLASMIC RETICULUM-GOLGI INTERMEDIATE COMPARTMENT PROTEIN 3"/>
    <property type="match status" value="1"/>
</dbReference>
<organism evidence="9 10">
    <name type="scientific">Tritrichomonas foetus</name>
    <dbReference type="NCBI Taxonomy" id="1144522"/>
    <lineage>
        <taxon>Eukaryota</taxon>
        <taxon>Metamonada</taxon>
        <taxon>Parabasalia</taxon>
        <taxon>Tritrichomonadida</taxon>
        <taxon>Tritrichomonadidae</taxon>
        <taxon>Tritrichomonas</taxon>
    </lineage>
</organism>
<keyword evidence="3 6" id="KW-0812">Transmembrane</keyword>
<reference evidence="9" key="1">
    <citation type="submission" date="2016-10" db="EMBL/GenBank/DDBJ databases">
        <authorList>
            <person name="Benchimol M."/>
            <person name="Almeida L.G."/>
            <person name="Vasconcelos A.T."/>
            <person name="Perreira-Neves A."/>
            <person name="Rosa I.A."/>
            <person name="Tasca T."/>
            <person name="Bogo M.R."/>
            <person name="de Souza W."/>
        </authorList>
    </citation>
    <scope>NUCLEOTIDE SEQUENCE [LARGE SCALE GENOMIC DNA]</scope>
    <source>
        <strain evidence="9">K</strain>
    </source>
</reference>
<comment type="similarity">
    <text evidence="2">Belongs to the ERGIC family.</text>
</comment>
<evidence type="ECO:0000256" key="5">
    <source>
        <dbReference type="ARBA" id="ARBA00023136"/>
    </source>
</evidence>
<dbReference type="GO" id="GO:0016020">
    <property type="term" value="C:membrane"/>
    <property type="evidence" value="ECO:0007669"/>
    <property type="project" value="UniProtKB-SubCell"/>
</dbReference>
<name>A0A1J4K3V6_9EUKA</name>
<keyword evidence="5 6" id="KW-0472">Membrane</keyword>
<feature type="transmembrane region" description="Helical" evidence="6">
    <location>
        <begin position="335"/>
        <end position="358"/>
    </location>
</feature>
<comment type="subcellular location">
    <subcellularLocation>
        <location evidence="1">Membrane</location>
        <topology evidence="1">Multi-pass membrane protein</topology>
    </subcellularLocation>
</comment>
<keyword evidence="10" id="KW-1185">Reference proteome</keyword>
<dbReference type="VEuPathDB" id="TrichDB:TRFO_26726"/>
<dbReference type="PANTHER" id="PTHR10984">
    <property type="entry name" value="ENDOPLASMIC RETICULUM-GOLGI INTERMEDIATE COMPARTMENT PROTEIN"/>
    <property type="match status" value="1"/>
</dbReference>
<proteinExistence type="inferred from homology"/>
<dbReference type="AlphaFoldDB" id="A0A1J4K3V6"/>
<evidence type="ECO:0000256" key="3">
    <source>
        <dbReference type="ARBA" id="ARBA00022692"/>
    </source>
</evidence>
<evidence type="ECO:0000256" key="1">
    <source>
        <dbReference type="ARBA" id="ARBA00004141"/>
    </source>
</evidence>
<dbReference type="EMBL" id="MLAK01000755">
    <property type="protein sequence ID" value="OHT05520.1"/>
    <property type="molecule type" value="Genomic_DNA"/>
</dbReference>
<feature type="domain" description="Endoplasmic reticulum vesicle transporter N-terminal" evidence="8">
    <location>
        <begin position="2"/>
        <end position="92"/>
    </location>
</feature>
<dbReference type="GO" id="GO:0030134">
    <property type="term" value="C:COPII-coated ER to Golgi transport vesicle"/>
    <property type="evidence" value="ECO:0007669"/>
    <property type="project" value="TreeGrafter"/>
</dbReference>
<sequence length="374" mass="41693">MLKAFDIFPKFSDRNARVHTFSGGLITIIISAWIVFLISGEIKSFLQTHIESSIVIDSDPIQGPRKVYIDFDILINSSCVNLHVDLFEDDGTVKADIIENITRTRLDYTGTLIETAMERRFKSGNYNKDVKYPEGYCGSCYAATEKGQCCNSCSDVMNAYKRKGMSFLGADRWDQCVKEGFIDFGNEKCRIKGSLKIRRGTGKFHIGLGANSLTSGKGHLHDLSTIGNSSSLNHTIKYFGIGQPLPDFQSPLDNIEVQLPITEKGHWLVSYFLHIVPSRWVTKKKAIDSYRYSAMFSQRTVSKGSNKGLPGIHFYYDFQPMKVITTKSKTNIRTLLTHIGGIIGGAFSFAAIVDALMFSALSTIEGKRNIGKDV</sequence>
<dbReference type="Proteomes" id="UP000179807">
    <property type="component" value="Unassembled WGS sequence"/>
</dbReference>
<dbReference type="GO" id="GO:0005783">
    <property type="term" value="C:endoplasmic reticulum"/>
    <property type="evidence" value="ECO:0007669"/>
    <property type="project" value="TreeGrafter"/>
</dbReference>
<feature type="transmembrane region" description="Helical" evidence="6">
    <location>
        <begin position="21"/>
        <end position="40"/>
    </location>
</feature>
<keyword evidence="4 6" id="KW-1133">Transmembrane helix</keyword>
<evidence type="ECO:0000256" key="4">
    <source>
        <dbReference type="ARBA" id="ARBA00022989"/>
    </source>
</evidence>
<dbReference type="Pfam" id="PF13850">
    <property type="entry name" value="ERGIC_N"/>
    <property type="match status" value="1"/>
</dbReference>
<evidence type="ECO:0000256" key="6">
    <source>
        <dbReference type="SAM" id="Phobius"/>
    </source>
</evidence>
<comment type="caution">
    <text evidence="9">The sequence shown here is derived from an EMBL/GenBank/DDBJ whole genome shotgun (WGS) entry which is preliminary data.</text>
</comment>
<dbReference type="GeneID" id="94839824"/>
<evidence type="ECO:0000313" key="9">
    <source>
        <dbReference type="EMBL" id="OHT05520.1"/>
    </source>
</evidence>
<feature type="domain" description="Endoplasmic reticulum vesicle transporter C-terminal" evidence="7">
    <location>
        <begin position="140"/>
        <end position="354"/>
    </location>
</feature>
<dbReference type="InterPro" id="IPR012936">
    <property type="entry name" value="Erv_C"/>
</dbReference>
<evidence type="ECO:0000313" key="10">
    <source>
        <dbReference type="Proteomes" id="UP000179807"/>
    </source>
</evidence>
<dbReference type="Pfam" id="PF07970">
    <property type="entry name" value="COPIIcoated_ERV"/>
    <property type="match status" value="1"/>
</dbReference>
<evidence type="ECO:0000256" key="2">
    <source>
        <dbReference type="ARBA" id="ARBA00005648"/>
    </source>
</evidence>
<protein>
    <submittedName>
        <fullName evidence="9">Endoplasmic reticulum-Golgi intermediate compartment protein 3</fullName>
    </submittedName>
</protein>
<dbReference type="InterPro" id="IPR045888">
    <property type="entry name" value="Erv"/>
</dbReference>
<evidence type="ECO:0000259" key="8">
    <source>
        <dbReference type="Pfam" id="PF13850"/>
    </source>
</evidence>